<proteinExistence type="predicted"/>
<evidence type="ECO:0000313" key="3">
    <source>
        <dbReference type="Proteomes" id="UP000594967"/>
    </source>
</evidence>
<dbReference type="InterPro" id="IPR054657">
    <property type="entry name" value="T6SS_periplasmic_put"/>
</dbReference>
<evidence type="ECO:0000313" key="2">
    <source>
        <dbReference type="EMBL" id="QPS20269.1"/>
    </source>
</evidence>
<protein>
    <recommendedName>
        <fullName evidence="1">DUF7480 domain-containing protein</fullName>
    </recommendedName>
</protein>
<dbReference type="PROSITE" id="PS51257">
    <property type="entry name" value="PROKAR_LIPOPROTEIN"/>
    <property type="match status" value="1"/>
</dbReference>
<evidence type="ECO:0000259" key="1">
    <source>
        <dbReference type="Pfam" id="PF24295"/>
    </source>
</evidence>
<keyword evidence="3" id="KW-1185">Reference proteome</keyword>
<sequence length="128" mass="14003">MKDFFLLAAVFLLAGCPGLGDKVVSRIPTTITVKDNGICVVSPMNPGEKITAIQIYSDTGDKLIKTLDDMPEYSEKGKCLPVFGYIFQPKKHYSLAYDVNSLNPNDSHLITAEFSISSDARGNITLDK</sequence>
<gene>
    <name evidence="2" type="ORF">I6G64_22390</name>
</gene>
<accession>A0A7T2SRG5</accession>
<dbReference type="InterPro" id="IPR055903">
    <property type="entry name" value="DUF7480"/>
</dbReference>
<dbReference type="Proteomes" id="UP000594967">
    <property type="component" value="Chromosome"/>
</dbReference>
<feature type="domain" description="DUF7480" evidence="1">
    <location>
        <begin position="28"/>
        <end position="118"/>
    </location>
</feature>
<organism evidence="2 3">
    <name type="scientific">Serratia plymuthica</name>
    <dbReference type="NCBI Taxonomy" id="82996"/>
    <lineage>
        <taxon>Bacteria</taxon>
        <taxon>Pseudomonadati</taxon>
        <taxon>Pseudomonadota</taxon>
        <taxon>Gammaproteobacteria</taxon>
        <taxon>Enterobacterales</taxon>
        <taxon>Yersiniaceae</taxon>
        <taxon>Serratia</taxon>
    </lineage>
</organism>
<dbReference type="Pfam" id="PF24295">
    <property type="entry name" value="DUF7480"/>
    <property type="match status" value="1"/>
</dbReference>
<dbReference type="NCBIfam" id="NF045617">
    <property type="entry name" value="mostly_LP"/>
    <property type="match status" value="1"/>
</dbReference>
<dbReference type="EMBL" id="CP065673">
    <property type="protein sequence ID" value="QPS20269.1"/>
    <property type="molecule type" value="Genomic_DNA"/>
</dbReference>
<name>A0A7T2SRG5_SERPL</name>
<dbReference type="RefSeq" id="WP_073972008.1">
    <property type="nucleotide sequence ID" value="NZ_CAMITG010000005.1"/>
</dbReference>
<reference evidence="2 3" key="1">
    <citation type="submission" date="2020-12" db="EMBL/GenBank/DDBJ databases">
        <title>FDA dAtabase for Regulatory Grade micrObial Sequences (FDA-ARGOS): Supporting development and validation of Infectious Disease Dx tests.</title>
        <authorList>
            <person name="Sproer C."/>
            <person name="Gronow S."/>
            <person name="Severitt S."/>
            <person name="Schroder I."/>
            <person name="Tallon L."/>
            <person name="Sadzewicz L."/>
            <person name="Zhao X."/>
            <person name="Boylan J."/>
            <person name="Ott S."/>
            <person name="Bowen H."/>
            <person name="Vavikolanu K."/>
            <person name="Mehta A."/>
            <person name="Aluvathingal J."/>
            <person name="Nadendla S."/>
            <person name="Lowell S."/>
            <person name="Myers T."/>
            <person name="Yan Y."/>
            <person name="Sichtig H."/>
        </authorList>
    </citation>
    <scope>NUCLEOTIDE SEQUENCE [LARGE SCALE GENOMIC DNA]</scope>
    <source>
        <strain evidence="2 3">FDAARGOS_907</strain>
    </source>
</reference>